<evidence type="ECO:0000259" key="2">
    <source>
        <dbReference type="Pfam" id="PF21788"/>
    </source>
</evidence>
<organism evidence="3 4">
    <name type="scientific">Frankliniella fusca</name>
    <dbReference type="NCBI Taxonomy" id="407009"/>
    <lineage>
        <taxon>Eukaryota</taxon>
        <taxon>Metazoa</taxon>
        <taxon>Ecdysozoa</taxon>
        <taxon>Arthropoda</taxon>
        <taxon>Hexapoda</taxon>
        <taxon>Insecta</taxon>
        <taxon>Pterygota</taxon>
        <taxon>Neoptera</taxon>
        <taxon>Paraneoptera</taxon>
        <taxon>Thysanoptera</taxon>
        <taxon>Terebrantia</taxon>
        <taxon>Thripoidea</taxon>
        <taxon>Thripidae</taxon>
        <taxon>Frankliniella</taxon>
    </lineage>
</organism>
<dbReference type="AlphaFoldDB" id="A0AAE1GWH9"/>
<feature type="domain" description="Transposable element P transposase-like GTP-binding insertion" evidence="2">
    <location>
        <begin position="4"/>
        <end position="91"/>
    </location>
</feature>
<dbReference type="EMBL" id="JAHWGI010000147">
    <property type="protein sequence ID" value="KAK3910066.1"/>
    <property type="molecule type" value="Genomic_DNA"/>
</dbReference>
<evidence type="ECO:0000313" key="3">
    <source>
        <dbReference type="EMBL" id="KAK3910066.1"/>
    </source>
</evidence>
<name>A0AAE1GWH9_9NEOP</name>
<dbReference type="Proteomes" id="UP001219518">
    <property type="component" value="Unassembled WGS sequence"/>
</dbReference>
<gene>
    <name evidence="3" type="ORF">KUF71_000644</name>
</gene>
<feature type="region of interest" description="Disordered" evidence="1">
    <location>
        <begin position="96"/>
        <end position="116"/>
    </location>
</feature>
<proteinExistence type="predicted"/>
<reference evidence="3" key="2">
    <citation type="journal article" date="2023" name="BMC Genomics">
        <title>Pest status, molecular evolution, and epigenetic factors derived from the genome assembly of Frankliniella fusca, a thysanopteran phytovirus vector.</title>
        <authorList>
            <person name="Catto M.A."/>
            <person name="Labadie P.E."/>
            <person name="Jacobson A.L."/>
            <person name="Kennedy G.G."/>
            <person name="Srinivasan R."/>
            <person name="Hunt B.G."/>
        </authorList>
    </citation>
    <scope>NUCLEOTIDE SEQUENCE</scope>
    <source>
        <strain evidence="3">PL_HMW_Pooled</strain>
    </source>
</reference>
<dbReference type="InterPro" id="IPR048366">
    <property type="entry name" value="TNP-like_GBD"/>
</dbReference>
<feature type="non-terminal residue" evidence="3">
    <location>
        <position position="1"/>
    </location>
</feature>
<evidence type="ECO:0000256" key="1">
    <source>
        <dbReference type="SAM" id="MobiDB-lite"/>
    </source>
</evidence>
<keyword evidence="4" id="KW-1185">Reference proteome</keyword>
<protein>
    <submittedName>
        <fullName evidence="3">DNA transposase</fullName>
    </submittedName>
</protein>
<comment type="caution">
    <text evidence="3">The sequence shown here is derived from an EMBL/GenBank/DDBJ whole genome shotgun (WGS) entry which is preliminary data.</text>
</comment>
<dbReference type="Pfam" id="PF21788">
    <property type="entry name" value="TNP-like_GBD"/>
    <property type="match status" value="1"/>
</dbReference>
<reference evidence="3" key="1">
    <citation type="submission" date="2021-07" db="EMBL/GenBank/DDBJ databases">
        <authorList>
            <person name="Catto M.A."/>
            <person name="Jacobson A."/>
            <person name="Kennedy G."/>
            <person name="Labadie P."/>
            <person name="Hunt B.G."/>
            <person name="Srinivasan R."/>
        </authorList>
    </citation>
    <scope>NUCLEOTIDE SEQUENCE</scope>
    <source>
        <strain evidence="3">PL_HMW_Pooled</strain>
        <tissue evidence="3">Head</tissue>
    </source>
</reference>
<sequence>MLSHWERLYDVDKVKGIRVAPKLSADHFAKEGYLAMRVKLAYSFFSEEVAVAMEHYSKEKVSGLEDVSATVSFIRRINKLFDAMGARCPFKSLKAASSEQPDPEHHEKGVTAKNYCPQSPKQSREFVEEFLAFLKKCECSGVKRCFRFTSQTAFGLRVTLTAALELTDYLSKELGYSYFMTKRMSQDALE</sequence>
<evidence type="ECO:0000313" key="4">
    <source>
        <dbReference type="Proteomes" id="UP001219518"/>
    </source>
</evidence>
<accession>A0AAE1GWH9</accession>